<reference evidence="2" key="1">
    <citation type="submission" date="2020-08" db="EMBL/GenBank/DDBJ databases">
        <title>Multicomponent nature underlies the extraordinary mechanical properties of spider dragline silk.</title>
        <authorList>
            <person name="Kono N."/>
            <person name="Nakamura H."/>
            <person name="Mori M."/>
            <person name="Yoshida Y."/>
            <person name="Ohtoshi R."/>
            <person name="Malay A.D."/>
            <person name="Moran D.A.P."/>
            <person name="Tomita M."/>
            <person name="Numata K."/>
            <person name="Arakawa K."/>
        </authorList>
    </citation>
    <scope>NUCLEOTIDE SEQUENCE</scope>
</reference>
<accession>A0A8X6PU84</accession>
<gene>
    <name evidence="2" type="ORF">NPIL_395791</name>
</gene>
<comment type="caution">
    <text evidence="2">The sequence shown here is derived from an EMBL/GenBank/DDBJ whole genome shotgun (WGS) entry which is preliminary data.</text>
</comment>
<evidence type="ECO:0000313" key="2">
    <source>
        <dbReference type="EMBL" id="GFT86060.1"/>
    </source>
</evidence>
<organism evidence="2 3">
    <name type="scientific">Nephila pilipes</name>
    <name type="common">Giant wood spider</name>
    <name type="synonym">Nephila maculata</name>
    <dbReference type="NCBI Taxonomy" id="299642"/>
    <lineage>
        <taxon>Eukaryota</taxon>
        <taxon>Metazoa</taxon>
        <taxon>Ecdysozoa</taxon>
        <taxon>Arthropoda</taxon>
        <taxon>Chelicerata</taxon>
        <taxon>Arachnida</taxon>
        <taxon>Araneae</taxon>
        <taxon>Araneomorphae</taxon>
        <taxon>Entelegynae</taxon>
        <taxon>Araneoidea</taxon>
        <taxon>Nephilidae</taxon>
        <taxon>Nephila</taxon>
    </lineage>
</organism>
<feature type="region of interest" description="Disordered" evidence="1">
    <location>
        <begin position="94"/>
        <end position="115"/>
    </location>
</feature>
<dbReference type="Proteomes" id="UP000887013">
    <property type="component" value="Unassembled WGS sequence"/>
</dbReference>
<evidence type="ECO:0000313" key="3">
    <source>
        <dbReference type="Proteomes" id="UP000887013"/>
    </source>
</evidence>
<dbReference type="EMBL" id="BMAW01024032">
    <property type="protein sequence ID" value="GFT86060.1"/>
    <property type="molecule type" value="Genomic_DNA"/>
</dbReference>
<proteinExistence type="predicted"/>
<keyword evidence="3" id="KW-1185">Reference proteome</keyword>
<evidence type="ECO:0000256" key="1">
    <source>
        <dbReference type="SAM" id="MobiDB-lite"/>
    </source>
</evidence>
<dbReference type="AlphaFoldDB" id="A0A8X6PU84"/>
<sequence>MALFSAIRLIGDCPDSFASKALRACHAASVAGSRRAANTPSLNIHYGQFLVCFIADGSTSRVIVLFNNVERCHFSVQFYITLITEEWSRRVKQTAPARRSSGKGSAGSGGKAASGGVLKRTACYHAPSAVAEGVRVYGKGALWAFTQQRTVRRYQPTLLRCACSASSCAAKGNGNFAA</sequence>
<feature type="compositionally biased region" description="Gly residues" evidence="1">
    <location>
        <begin position="104"/>
        <end position="113"/>
    </location>
</feature>
<protein>
    <submittedName>
        <fullName evidence="2">Uncharacterized protein</fullName>
    </submittedName>
</protein>
<name>A0A8X6PU84_NEPPI</name>